<feature type="domain" description="Exonuclease VII large subunit C-terminal" evidence="7">
    <location>
        <begin position="123"/>
        <end position="415"/>
    </location>
</feature>
<dbReference type="NCBIfam" id="TIGR00237">
    <property type="entry name" value="xseA"/>
    <property type="match status" value="1"/>
</dbReference>
<proteinExistence type="inferred from homology"/>
<evidence type="ECO:0000256" key="1">
    <source>
        <dbReference type="ARBA" id="ARBA00022490"/>
    </source>
</evidence>
<feature type="domain" description="OB-fold nucleic acid binding" evidence="8">
    <location>
        <begin position="8"/>
        <end position="100"/>
    </location>
</feature>
<dbReference type="EMBL" id="LCRD01000013">
    <property type="protein sequence ID" value="KKW30395.1"/>
    <property type="molecule type" value="Genomic_DNA"/>
</dbReference>
<gene>
    <name evidence="5" type="primary">xseA</name>
    <name evidence="9" type="ORF">UY72_C0013G0005</name>
</gene>
<evidence type="ECO:0000256" key="6">
    <source>
        <dbReference type="RuleBase" id="RU004355"/>
    </source>
</evidence>
<organism evidence="9 10">
    <name type="scientific">Candidatus Uhrbacteria bacterium GW2011_GWD2_52_7</name>
    <dbReference type="NCBI Taxonomy" id="1618989"/>
    <lineage>
        <taxon>Bacteria</taxon>
        <taxon>Candidatus Uhriibacteriota</taxon>
    </lineage>
</organism>
<evidence type="ECO:0000259" key="8">
    <source>
        <dbReference type="Pfam" id="PF13742"/>
    </source>
</evidence>
<dbReference type="InterPro" id="IPR025824">
    <property type="entry name" value="OB-fold_nuc-bd_dom"/>
</dbReference>
<dbReference type="PANTHER" id="PTHR30008">
    <property type="entry name" value="EXODEOXYRIBONUCLEASE 7 LARGE SUBUNIT"/>
    <property type="match status" value="1"/>
</dbReference>
<comment type="subunit">
    <text evidence="5">Heterooligomer composed of large and small subunits.</text>
</comment>
<dbReference type="PATRIC" id="fig|1618989.3.peg.228"/>
<keyword evidence="4 5" id="KW-0269">Exonuclease</keyword>
<dbReference type="GO" id="GO:0008855">
    <property type="term" value="F:exodeoxyribonuclease VII activity"/>
    <property type="evidence" value="ECO:0007669"/>
    <property type="project" value="UniProtKB-UniRule"/>
</dbReference>
<dbReference type="GO" id="GO:0005737">
    <property type="term" value="C:cytoplasm"/>
    <property type="evidence" value="ECO:0007669"/>
    <property type="project" value="UniProtKB-SubCell"/>
</dbReference>
<comment type="function">
    <text evidence="5">Bidirectionally degrades single-stranded DNA into large acid-insoluble oligonucleotides, which are then degraded further into small acid-soluble oligonucleotides.</text>
</comment>
<dbReference type="Pfam" id="PF13742">
    <property type="entry name" value="tRNA_anti_2"/>
    <property type="match status" value="1"/>
</dbReference>
<dbReference type="AlphaFoldDB" id="A0A0G1XHK6"/>
<evidence type="ECO:0000256" key="2">
    <source>
        <dbReference type="ARBA" id="ARBA00022722"/>
    </source>
</evidence>
<evidence type="ECO:0000256" key="4">
    <source>
        <dbReference type="ARBA" id="ARBA00022839"/>
    </source>
</evidence>
<sequence length="426" mass="47030">MAISAIISVSDFLSLINHALRSIPTDGMAIEGEVVDFKVSQGKWVTFDLKDEKVDAKIGCFMTTFQLMVPLAAGMKVHVKGYPKVAEKWGKLSFNVQSVELVGEGAYAKAYAALKEKLRLEGLFDAGRKRQIPRIPERIGLITSSEAAAYGDFLRILQNRFGGVTVLHVPVHVQGQFAVAEILGAFAQFNAMPPDERPDVLVLTRGGGALEDLHAFNDEQVARAVFSSAIPVVVGVGHERDESLCDFVADVRASTPSNAAELVAPDRRDIDRSIMYAYERMAGRLQYEIGRRQAGIDRSIAVLDRSISRISQDIAVLLGRFSHSFERFRLMLIQTIDHVARRQSMIEEATMRLITQARRRAAEIERLLMSLDPMRILSRGYAIVRSGGQIVKKALEVTPGTPLSIQLADGAVEAQVMTRAQQEKLL</sequence>
<comment type="similarity">
    <text evidence="5 6">Belongs to the XseA family.</text>
</comment>
<dbReference type="GO" id="GO:0006308">
    <property type="term" value="P:DNA catabolic process"/>
    <property type="evidence" value="ECO:0007669"/>
    <property type="project" value="UniProtKB-UniRule"/>
</dbReference>
<dbReference type="HAMAP" id="MF_00378">
    <property type="entry name" value="Exonuc_7_L"/>
    <property type="match status" value="1"/>
</dbReference>
<keyword evidence="1 5" id="KW-0963">Cytoplasm</keyword>
<evidence type="ECO:0000256" key="3">
    <source>
        <dbReference type="ARBA" id="ARBA00022801"/>
    </source>
</evidence>
<accession>A0A0G1XHK6</accession>
<evidence type="ECO:0000256" key="5">
    <source>
        <dbReference type="HAMAP-Rule" id="MF_00378"/>
    </source>
</evidence>
<dbReference type="EC" id="3.1.11.6" evidence="5"/>
<evidence type="ECO:0000313" key="10">
    <source>
        <dbReference type="Proteomes" id="UP000034846"/>
    </source>
</evidence>
<dbReference type="GO" id="GO:0009318">
    <property type="term" value="C:exodeoxyribonuclease VII complex"/>
    <property type="evidence" value="ECO:0007669"/>
    <property type="project" value="UniProtKB-UniRule"/>
</dbReference>
<dbReference type="CDD" id="cd04489">
    <property type="entry name" value="ExoVII_LU_OBF"/>
    <property type="match status" value="1"/>
</dbReference>
<evidence type="ECO:0000259" key="7">
    <source>
        <dbReference type="Pfam" id="PF02601"/>
    </source>
</evidence>
<dbReference type="GO" id="GO:0003676">
    <property type="term" value="F:nucleic acid binding"/>
    <property type="evidence" value="ECO:0007669"/>
    <property type="project" value="InterPro"/>
</dbReference>
<reference evidence="9 10" key="1">
    <citation type="journal article" date="2015" name="Nature">
        <title>rRNA introns, odd ribosomes, and small enigmatic genomes across a large radiation of phyla.</title>
        <authorList>
            <person name="Brown C.T."/>
            <person name="Hug L.A."/>
            <person name="Thomas B.C."/>
            <person name="Sharon I."/>
            <person name="Castelle C.J."/>
            <person name="Singh A."/>
            <person name="Wilkins M.J."/>
            <person name="Williams K.H."/>
            <person name="Banfield J.F."/>
        </authorList>
    </citation>
    <scope>NUCLEOTIDE SEQUENCE [LARGE SCALE GENOMIC DNA]</scope>
</reference>
<dbReference type="Proteomes" id="UP000034846">
    <property type="component" value="Unassembled WGS sequence"/>
</dbReference>
<name>A0A0G1XHK6_9BACT</name>
<dbReference type="PANTHER" id="PTHR30008:SF0">
    <property type="entry name" value="EXODEOXYRIBONUCLEASE 7 LARGE SUBUNIT"/>
    <property type="match status" value="1"/>
</dbReference>
<comment type="catalytic activity">
    <reaction evidence="5 6">
        <text>Exonucleolytic cleavage in either 5'- to 3'- or 3'- to 5'-direction to yield nucleoside 5'-phosphates.</text>
        <dbReference type="EC" id="3.1.11.6"/>
    </reaction>
</comment>
<dbReference type="InterPro" id="IPR020579">
    <property type="entry name" value="Exonuc_VII_lsu_C"/>
</dbReference>
<keyword evidence="3 5" id="KW-0378">Hydrolase</keyword>
<protein>
    <recommendedName>
        <fullName evidence="5">Exodeoxyribonuclease 7 large subunit</fullName>
        <ecNumber evidence="5">3.1.11.6</ecNumber>
    </recommendedName>
    <alternativeName>
        <fullName evidence="5">Exodeoxyribonuclease VII large subunit</fullName>
        <shortName evidence="5">Exonuclease VII large subunit</shortName>
    </alternativeName>
</protein>
<keyword evidence="2 5" id="KW-0540">Nuclease</keyword>
<dbReference type="Pfam" id="PF02601">
    <property type="entry name" value="Exonuc_VII_L"/>
    <property type="match status" value="1"/>
</dbReference>
<dbReference type="InterPro" id="IPR003753">
    <property type="entry name" value="Exonuc_VII_L"/>
</dbReference>
<comment type="caution">
    <text evidence="9">The sequence shown here is derived from an EMBL/GenBank/DDBJ whole genome shotgun (WGS) entry which is preliminary data.</text>
</comment>
<evidence type="ECO:0000313" key="9">
    <source>
        <dbReference type="EMBL" id="KKW30395.1"/>
    </source>
</evidence>
<comment type="subcellular location">
    <subcellularLocation>
        <location evidence="5 6">Cytoplasm</location>
    </subcellularLocation>
</comment>